<comment type="cofactor">
    <cofactor evidence="1 6">
        <name>Zn(2+)</name>
        <dbReference type="ChEBI" id="CHEBI:29105"/>
    </cofactor>
</comment>
<keyword evidence="9" id="KW-1185">Reference proteome</keyword>
<dbReference type="Gene3D" id="3.90.180.10">
    <property type="entry name" value="Medium-chain alcohol dehydrogenases, catalytic domain"/>
    <property type="match status" value="1"/>
</dbReference>
<dbReference type="PANTHER" id="PTHR43880:SF12">
    <property type="entry name" value="ALCOHOL DEHYDROGENASE CLASS-3"/>
    <property type="match status" value="1"/>
</dbReference>
<dbReference type="GO" id="GO:0008270">
    <property type="term" value="F:zinc ion binding"/>
    <property type="evidence" value="ECO:0007669"/>
    <property type="project" value="InterPro"/>
</dbReference>
<dbReference type="InterPro" id="IPR002328">
    <property type="entry name" value="ADH_Zn_CS"/>
</dbReference>
<evidence type="ECO:0000256" key="4">
    <source>
        <dbReference type="ARBA" id="ARBA00023002"/>
    </source>
</evidence>
<dbReference type="Pfam" id="PF08240">
    <property type="entry name" value="ADH_N"/>
    <property type="match status" value="1"/>
</dbReference>
<dbReference type="InterPro" id="IPR011032">
    <property type="entry name" value="GroES-like_sf"/>
</dbReference>
<accession>A0AA38XQL5</accession>
<organism evidence="8 9">
    <name type="scientific">Knufia peltigerae</name>
    <dbReference type="NCBI Taxonomy" id="1002370"/>
    <lineage>
        <taxon>Eukaryota</taxon>
        <taxon>Fungi</taxon>
        <taxon>Dikarya</taxon>
        <taxon>Ascomycota</taxon>
        <taxon>Pezizomycotina</taxon>
        <taxon>Eurotiomycetes</taxon>
        <taxon>Chaetothyriomycetidae</taxon>
        <taxon>Chaetothyriales</taxon>
        <taxon>Trichomeriaceae</taxon>
        <taxon>Knufia</taxon>
    </lineage>
</organism>
<keyword evidence="2 6" id="KW-0479">Metal-binding</keyword>
<dbReference type="SMART" id="SM00829">
    <property type="entry name" value="PKS_ER"/>
    <property type="match status" value="1"/>
</dbReference>
<feature type="domain" description="Enoyl reductase (ER)" evidence="7">
    <location>
        <begin position="12"/>
        <end position="367"/>
    </location>
</feature>
<dbReference type="EMBL" id="JAPDRN010000150">
    <property type="protein sequence ID" value="KAJ9617888.1"/>
    <property type="molecule type" value="Genomic_DNA"/>
</dbReference>
<evidence type="ECO:0000256" key="1">
    <source>
        <dbReference type="ARBA" id="ARBA00001947"/>
    </source>
</evidence>
<dbReference type="InterPro" id="IPR013149">
    <property type="entry name" value="ADH-like_C"/>
</dbReference>
<dbReference type="InterPro" id="IPR020843">
    <property type="entry name" value="ER"/>
</dbReference>
<evidence type="ECO:0000259" key="7">
    <source>
        <dbReference type="SMART" id="SM00829"/>
    </source>
</evidence>
<dbReference type="Proteomes" id="UP001172681">
    <property type="component" value="Unassembled WGS sequence"/>
</dbReference>
<sequence length="370" mass="38487">MGAYVEALVCSGVGKPFEPQTVVLGGFRDDEIVVRMVATGICHTDYACANGAIPVPFPFVGGHEGAGVVEQVGASVSHVAPGDHVLLSFSSCGECLRCRAGTPAYCAQMRQQNFKGSRLDGTTSFSLPAGSAVASHFFGQSSFAAKAVVRGRSAVSVDKALPLEVACSFGCGVQTGAGTVLNVLKPVLGSSIAIFGAGAVGMAAIIAAGLTPVAKIIAVDVVDSKLTIARRMGATDVINANKCRVVDEIRRLTAGQGVDRALDATGRISTIQSMFECASPGALVVTVGAPAMGQTLEIEPAKWLEKGVSYMGVHQGSSVPSQFITHLVNFWKAGRFPIDKLIKTYPYQDIEKAHQDLATGSCVKAVLLWQ</sequence>
<reference evidence="8" key="1">
    <citation type="submission" date="2022-10" db="EMBL/GenBank/DDBJ databases">
        <title>Culturing micro-colonial fungi from biological soil crusts in the Mojave desert and describing Neophaeococcomyces mojavensis, and introducing the new genera and species Taxawa tesnikishii.</title>
        <authorList>
            <person name="Kurbessoian T."/>
            <person name="Stajich J.E."/>
        </authorList>
    </citation>
    <scope>NUCLEOTIDE SEQUENCE</scope>
    <source>
        <strain evidence="8">TK_35</strain>
    </source>
</reference>
<dbReference type="InterPro" id="IPR013154">
    <property type="entry name" value="ADH-like_N"/>
</dbReference>
<dbReference type="GO" id="GO:0051903">
    <property type="term" value="F:S-(hydroxymethyl)glutathione dehydrogenase [NAD(P)+] activity"/>
    <property type="evidence" value="ECO:0007669"/>
    <property type="project" value="TreeGrafter"/>
</dbReference>
<comment type="similarity">
    <text evidence="6">Belongs to the zinc-containing alcohol dehydrogenase family.</text>
</comment>
<evidence type="ECO:0000313" key="9">
    <source>
        <dbReference type="Proteomes" id="UP001172681"/>
    </source>
</evidence>
<dbReference type="GO" id="GO:0005829">
    <property type="term" value="C:cytosol"/>
    <property type="evidence" value="ECO:0007669"/>
    <property type="project" value="TreeGrafter"/>
</dbReference>
<name>A0AA38XQL5_9EURO</name>
<dbReference type="GO" id="GO:0046294">
    <property type="term" value="P:formaldehyde catabolic process"/>
    <property type="evidence" value="ECO:0007669"/>
    <property type="project" value="TreeGrafter"/>
</dbReference>
<gene>
    <name evidence="8" type="ORF">H2204_013357</name>
</gene>
<evidence type="ECO:0000256" key="6">
    <source>
        <dbReference type="RuleBase" id="RU361277"/>
    </source>
</evidence>
<dbReference type="PROSITE" id="PS00059">
    <property type="entry name" value="ADH_ZINC"/>
    <property type="match status" value="1"/>
</dbReference>
<evidence type="ECO:0000313" key="8">
    <source>
        <dbReference type="EMBL" id="KAJ9617888.1"/>
    </source>
</evidence>
<dbReference type="Gene3D" id="3.40.50.720">
    <property type="entry name" value="NAD(P)-binding Rossmann-like Domain"/>
    <property type="match status" value="1"/>
</dbReference>
<evidence type="ECO:0000256" key="3">
    <source>
        <dbReference type="ARBA" id="ARBA00022833"/>
    </source>
</evidence>
<dbReference type="SUPFAM" id="SSF50129">
    <property type="entry name" value="GroES-like"/>
    <property type="match status" value="1"/>
</dbReference>
<dbReference type="FunFam" id="3.40.50.720:FF:000003">
    <property type="entry name" value="S-(hydroxymethyl)glutathione dehydrogenase"/>
    <property type="match status" value="1"/>
</dbReference>
<protein>
    <recommendedName>
        <fullName evidence="7">Enoyl reductase (ER) domain-containing protein</fullName>
    </recommendedName>
</protein>
<keyword evidence="5" id="KW-0520">NAD</keyword>
<keyword evidence="3 6" id="KW-0862">Zinc</keyword>
<dbReference type="CDD" id="cd08278">
    <property type="entry name" value="benzyl_alcohol_DH"/>
    <property type="match status" value="1"/>
</dbReference>
<dbReference type="SUPFAM" id="SSF51735">
    <property type="entry name" value="NAD(P)-binding Rossmann-fold domains"/>
    <property type="match status" value="1"/>
</dbReference>
<dbReference type="AlphaFoldDB" id="A0AA38XQL5"/>
<dbReference type="Pfam" id="PF00107">
    <property type="entry name" value="ADH_zinc_N"/>
    <property type="match status" value="1"/>
</dbReference>
<dbReference type="InterPro" id="IPR036291">
    <property type="entry name" value="NAD(P)-bd_dom_sf"/>
</dbReference>
<dbReference type="PANTHER" id="PTHR43880">
    <property type="entry name" value="ALCOHOL DEHYDROGENASE"/>
    <property type="match status" value="1"/>
</dbReference>
<keyword evidence="4" id="KW-0560">Oxidoreductase</keyword>
<evidence type="ECO:0000256" key="2">
    <source>
        <dbReference type="ARBA" id="ARBA00022723"/>
    </source>
</evidence>
<evidence type="ECO:0000256" key="5">
    <source>
        <dbReference type="ARBA" id="ARBA00023027"/>
    </source>
</evidence>
<comment type="caution">
    <text evidence="8">The sequence shown here is derived from an EMBL/GenBank/DDBJ whole genome shotgun (WGS) entry which is preliminary data.</text>
</comment>
<proteinExistence type="inferred from homology"/>